<dbReference type="InterPro" id="IPR001258">
    <property type="entry name" value="NHL_repeat"/>
</dbReference>
<comment type="caution">
    <text evidence="5">The sequence shown here is derived from an EMBL/GenBank/DDBJ whole genome shotgun (WGS) entry which is preliminary data.</text>
</comment>
<protein>
    <submittedName>
        <fullName evidence="5">Uncharacterized protein</fullName>
    </submittedName>
</protein>
<dbReference type="CDD" id="cd05819">
    <property type="entry name" value="NHL"/>
    <property type="match status" value="1"/>
</dbReference>
<name>A0A814FWV4_9BILA</name>
<proteinExistence type="predicted"/>
<feature type="repeat" description="NHL" evidence="2">
    <location>
        <begin position="51"/>
        <end position="87"/>
    </location>
</feature>
<dbReference type="Proteomes" id="UP000663870">
    <property type="component" value="Unassembled WGS sequence"/>
</dbReference>
<sequence length="317" mass="34994">MQIIHILVLVIVYFSIFSISSSTFAASTDGICRSATWNRNGITVAGGKGQGSALNQLAYPEGVFVDDDGAIFIADRDNHRVIKYMPGASNGELVAGGNKPGNNSNQLYTPSKVVVDKHGTMFICDRINNRVQRWSKNANQGETIMKNITCWGLALDMEGSLYVSDMEGHQVIQWPQNRIVAGGNGKGNNRIVKWAVGANQGTVIAGFNGYGNGVDQLYRPYAVVVDQMNTAYVLEYINLRVTRWFEGEKSSSIIIGGDGYGLGADKLNFPRDIAFDRQGNLYIKVLVINRSKVMDNCFKMEANHHLQEPFLLFILKK</sequence>
<evidence type="ECO:0000256" key="3">
    <source>
        <dbReference type="SAM" id="SignalP"/>
    </source>
</evidence>
<dbReference type="SUPFAM" id="SSF101898">
    <property type="entry name" value="NHL repeat"/>
    <property type="match status" value="1"/>
</dbReference>
<evidence type="ECO:0000313" key="6">
    <source>
        <dbReference type="Proteomes" id="UP000663870"/>
    </source>
</evidence>
<dbReference type="PROSITE" id="PS51125">
    <property type="entry name" value="NHL"/>
    <property type="match status" value="1"/>
</dbReference>
<dbReference type="Pfam" id="PF01436">
    <property type="entry name" value="NHL"/>
    <property type="match status" value="1"/>
</dbReference>
<reference evidence="5" key="1">
    <citation type="submission" date="2021-02" db="EMBL/GenBank/DDBJ databases">
        <authorList>
            <person name="Nowell W R."/>
        </authorList>
    </citation>
    <scope>NUCLEOTIDE SEQUENCE</scope>
</reference>
<dbReference type="Gene3D" id="2.120.10.30">
    <property type="entry name" value="TolB, C-terminal domain"/>
    <property type="match status" value="2"/>
</dbReference>
<evidence type="ECO:0000256" key="1">
    <source>
        <dbReference type="ARBA" id="ARBA00022737"/>
    </source>
</evidence>
<accession>A0A814FWV4</accession>
<dbReference type="InterPro" id="IPR050952">
    <property type="entry name" value="TRIM-NHL_E3_ligases"/>
</dbReference>
<organism evidence="5 6">
    <name type="scientific">Rotaria sordida</name>
    <dbReference type="NCBI Taxonomy" id="392033"/>
    <lineage>
        <taxon>Eukaryota</taxon>
        <taxon>Metazoa</taxon>
        <taxon>Spiralia</taxon>
        <taxon>Gnathifera</taxon>
        <taxon>Rotifera</taxon>
        <taxon>Eurotatoria</taxon>
        <taxon>Bdelloidea</taxon>
        <taxon>Philodinida</taxon>
        <taxon>Philodinidae</taxon>
        <taxon>Rotaria</taxon>
    </lineage>
</organism>
<keyword evidence="1" id="KW-0677">Repeat</keyword>
<feature type="signal peptide" evidence="3">
    <location>
        <begin position="1"/>
        <end position="25"/>
    </location>
</feature>
<evidence type="ECO:0000256" key="2">
    <source>
        <dbReference type="PROSITE-ProRule" id="PRU00504"/>
    </source>
</evidence>
<dbReference type="InterPro" id="IPR011042">
    <property type="entry name" value="6-blade_b-propeller_TolB-like"/>
</dbReference>
<gene>
    <name evidence="5" type="ORF">JXQ802_LOCUS13600</name>
    <name evidence="4" type="ORF">PYM288_LOCUS11132</name>
</gene>
<keyword evidence="6" id="KW-1185">Reference proteome</keyword>
<dbReference type="EMBL" id="CAJNOH010000183">
    <property type="protein sequence ID" value="CAF0932489.1"/>
    <property type="molecule type" value="Genomic_DNA"/>
</dbReference>
<dbReference type="SUPFAM" id="SSF63829">
    <property type="entry name" value="Calcium-dependent phosphotriesterase"/>
    <property type="match status" value="1"/>
</dbReference>
<feature type="chain" id="PRO_5036224441" evidence="3">
    <location>
        <begin position="26"/>
        <end position="317"/>
    </location>
</feature>
<evidence type="ECO:0000313" key="5">
    <source>
        <dbReference type="EMBL" id="CAF0989531.1"/>
    </source>
</evidence>
<keyword evidence="3" id="KW-0732">Signal</keyword>
<evidence type="ECO:0000313" key="4">
    <source>
        <dbReference type="EMBL" id="CAF0932489.1"/>
    </source>
</evidence>
<dbReference type="PANTHER" id="PTHR24104">
    <property type="entry name" value="E3 UBIQUITIN-PROTEIN LIGASE NHLRC1-RELATED"/>
    <property type="match status" value="1"/>
</dbReference>
<dbReference type="EMBL" id="CAJNOL010000294">
    <property type="protein sequence ID" value="CAF0989531.1"/>
    <property type="molecule type" value="Genomic_DNA"/>
</dbReference>
<dbReference type="AlphaFoldDB" id="A0A814FWV4"/>
<dbReference type="Proteomes" id="UP000663854">
    <property type="component" value="Unassembled WGS sequence"/>
</dbReference>